<keyword evidence="7" id="KW-0479">Metal-binding</keyword>
<dbReference type="PANTHER" id="PTHR14155:SF592">
    <property type="entry name" value="RING-H2 FINGER PROTEIN ATL57"/>
    <property type="match status" value="1"/>
</dbReference>
<name>A0AAD7QGK3_QUISA</name>
<evidence type="ECO:0000256" key="7">
    <source>
        <dbReference type="ARBA" id="ARBA00022723"/>
    </source>
</evidence>
<evidence type="ECO:0000256" key="15">
    <source>
        <dbReference type="SAM" id="MobiDB-lite"/>
    </source>
</evidence>
<evidence type="ECO:0000259" key="17">
    <source>
        <dbReference type="PROSITE" id="PS50089"/>
    </source>
</evidence>
<evidence type="ECO:0000256" key="8">
    <source>
        <dbReference type="ARBA" id="ARBA00022771"/>
    </source>
</evidence>
<dbReference type="GO" id="GO:0008270">
    <property type="term" value="F:zinc ion binding"/>
    <property type="evidence" value="ECO:0007669"/>
    <property type="project" value="UniProtKB-KW"/>
</dbReference>
<dbReference type="PANTHER" id="PTHR14155">
    <property type="entry name" value="RING FINGER DOMAIN-CONTAINING"/>
    <property type="match status" value="1"/>
</dbReference>
<feature type="domain" description="RING-type" evidence="17">
    <location>
        <begin position="172"/>
        <end position="214"/>
    </location>
</feature>
<comment type="similarity">
    <text evidence="13">Belongs to the RING-type zinc finger family. ATL subfamily.</text>
</comment>
<dbReference type="KEGG" id="qsa:O6P43_000398"/>
<evidence type="ECO:0000256" key="13">
    <source>
        <dbReference type="ARBA" id="ARBA00024209"/>
    </source>
</evidence>
<dbReference type="SMART" id="SM00184">
    <property type="entry name" value="RING"/>
    <property type="match status" value="1"/>
</dbReference>
<evidence type="ECO:0000256" key="16">
    <source>
        <dbReference type="SAM" id="Phobius"/>
    </source>
</evidence>
<comment type="subcellular location">
    <subcellularLocation>
        <location evidence="2">Membrane</location>
        <topology evidence="2">Single-pass membrane protein</topology>
    </subcellularLocation>
</comment>
<evidence type="ECO:0000256" key="9">
    <source>
        <dbReference type="ARBA" id="ARBA00022786"/>
    </source>
</evidence>
<dbReference type="PROSITE" id="PS50089">
    <property type="entry name" value="ZF_RING_2"/>
    <property type="match status" value="1"/>
</dbReference>
<dbReference type="AlphaFoldDB" id="A0AAD7QGK3"/>
<proteinExistence type="inferred from homology"/>
<keyword evidence="10" id="KW-0862">Zinc</keyword>
<evidence type="ECO:0000313" key="19">
    <source>
        <dbReference type="Proteomes" id="UP001163823"/>
    </source>
</evidence>
<evidence type="ECO:0000256" key="11">
    <source>
        <dbReference type="ARBA" id="ARBA00022989"/>
    </source>
</evidence>
<evidence type="ECO:0000256" key="12">
    <source>
        <dbReference type="ARBA" id="ARBA00023136"/>
    </source>
</evidence>
<evidence type="ECO:0000256" key="10">
    <source>
        <dbReference type="ARBA" id="ARBA00022833"/>
    </source>
</evidence>
<evidence type="ECO:0000256" key="4">
    <source>
        <dbReference type="ARBA" id="ARBA00012483"/>
    </source>
</evidence>
<keyword evidence="11 16" id="KW-1133">Transmembrane helix</keyword>
<keyword evidence="5" id="KW-0808">Transferase</keyword>
<feature type="transmembrane region" description="Helical" evidence="16">
    <location>
        <begin position="86"/>
        <end position="119"/>
    </location>
</feature>
<protein>
    <recommendedName>
        <fullName evidence="4">RING-type E3 ubiquitin transferase</fullName>
        <ecNumber evidence="4">2.3.2.27</ecNumber>
    </recommendedName>
</protein>
<evidence type="ECO:0000256" key="3">
    <source>
        <dbReference type="ARBA" id="ARBA00004906"/>
    </source>
</evidence>
<evidence type="ECO:0000256" key="5">
    <source>
        <dbReference type="ARBA" id="ARBA00022679"/>
    </source>
</evidence>
<evidence type="ECO:0000256" key="1">
    <source>
        <dbReference type="ARBA" id="ARBA00000900"/>
    </source>
</evidence>
<dbReference type="CDD" id="cd16461">
    <property type="entry name" value="RING-H2_EL5-like"/>
    <property type="match status" value="1"/>
</dbReference>
<gene>
    <name evidence="18" type="ORF">O6P43_000398</name>
</gene>
<comment type="caution">
    <text evidence="18">The sequence shown here is derived from an EMBL/GenBank/DDBJ whole genome shotgun (WGS) entry which is preliminary data.</text>
</comment>
<feature type="region of interest" description="Disordered" evidence="15">
    <location>
        <begin position="119"/>
        <end position="152"/>
    </location>
</feature>
<dbReference type="Proteomes" id="UP001163823">
    <property type="component" value="Chromosome 1"/>
</dbReference>
<dbReference type="InterPro" id="IPR053238">
    <property type="entry name" value="RING-H2_zinc_finger"/>
</dbReference>
<comment type="catalytic activity">
    <reaction evidence="1">
        <text>S-ubiquitinyl-[E2 ubiquitin-conjugating enzyme]-L-cysteine + [acceptor protein]-L-lysine = [E2 ubiquitin-conjugating enzyme]-L-cysteine + N(6)-ubiquitinyl-[acceptor protein]-L-lysine.</text>
        <dbReference type="EC" id="2.3.2.27"/>
    </reaction>
</comment>
<dbReference type="GO" id="GO:0061630">
    <property type="term" value="F:ubiquitin protein ligase activity"/>
    <property type="evidence" value="ECO:0007669"/>
    <property type="project" value="UniProtKB-EC"/>
</dbReference>
<feature type="non-terminal residue" evidence="18">
    <location>
        <position position="1"/>
    </location>
</feature>
<organism evidence="18 19">
    <name type="scientific">Quillaja saponaria</name>
    <name type="common">Soap bark tree</name>
    <dbReference type="NCBI Taxonomy" id="32244"/>
    <lineage>
        <taxon>Eukaryota</taxon>
        <taxon>Viridiplantae</taxon>
        <taxon>Streptophyta</taxon>
        <taxon>Embryophyta</taxon>
        <taxon>Tracheophyta</taxon>
        <taxon>Spermatophyta</taxon>
        <taxon>Magnoliopsida</taxon>
        <taxon>eudicotyledons</taxon>
        <taxon>Gunneridae</taxon>
        <taxon>Pentapetalae</taxon>
        <taxon>rosids</taxon>
        <taxon>fabids</taxon>
        <taxon>Fabales</taxon>
        <taxon>Quillajaceae</taxon>
        <taxon>Quillaja</taxon>
    </lineage>
</organism>
<keyword evidence="6 16" id="KW-0812">Transmembrane</keyword>
<comment type="pathway">
    <text evidence="3">Protein modification; protein ubiquitination.</text>
</comment>
<keyword evidence="8 14" id="KW-0863">Zinc-finger</keyword>
<accession>A0AAD7QGK3</accession>
<dbReference type="InterPro" id="IPR001841">
    <property type="entry name" value="Znf_RING"/>
</dbReference>
<keyword evidence="12 16" id="KW-0472">Membrane</keyword>
<keyword evidence="9" id="KW-0833">Ubl conjugation pathway</keyword>
<evidence type="ECO:0000256" key="6">
    <source>
        <dbReference type="ARBA" id="ARBA00022692"/>
    </source>
</evidence>
<dbReference type="SUPFAM" id="SSF57850">
    <property type="entry name" value="RING/U-box"/>
    <property type="match status" value="1"/>
</dbReference>
<feature type="compositionally biased region" description="Low complexity" evidence="15">
    <location>
        <begin position="267"/>
        <end position="276"/>
    </location>
</feature>
<feature type="region of interest" description="Disordered" evidence="15">
    <location>
        <begin position="256"/>
        <end position="276"/>
    </location>
</feature>
<dbReference type="FunFam" id="3.30.40.10:FF:000187">
    <property type="entry name" value="E3 ubiquitin-protein ligase ATL6"/>
    <property type="match status" value="1"/>
</dbReference>
<dbReference type="GO" id="GO:0016020">
    <property type="term" value="C:membrane"/>
    <property type="evidence" value="ECO:0007669"/>
    <property type="project" value="UniProtKB-SubCell"/>
</dbReference>
<evidence type="ECO:0000256" key="2">
    <source>
        <dbReference type="ARBA" id="ARBA00004167"/>
    </source>
</evidence>
<evidence type="ECO:0000313" key="18">
    <source>
        <dbReference type="EMBL" id="KAJ7981079.1"/>
    </source>
</evidence>
<dbReference type="EC" id="2.3.2.27" evidence="4"/>
<reference evidence="18 19" key="1">
    <citation type="journal article" date="2023" name="Science">
        <title>Elucidation of the pathway for biosynthesis of saponin adjuvants from the soapbark tree.</title>
        <authorList>
            <person name="Reed J."/>
            <person name="Orme A."/>
            <person name="El-Demerdash A."/>
            <person name="Owen C."/>
            <person name="Martin L.B.B."/>
            <person name="Misra R.C."/>
            <person name="Kikuchi S."/>
            <person name="Rejzek M."/>
            <person name="Martin A.C."/>
            <person name="Harkess A."/>
            <person name="Leebens-Mack J."/>
            <person name="Louveau T."/>
            <person name="Stephenson M.J."/>
            <person name="Osbourn A."/>
        </authorList>
    </citation>
    <scope>NUCLEOTIDE SEQUENCE [LARGE SCALE GENOMIC DNA]</scope>
    <source>
        <strain evidence="18">S10</strain>
    </source>
</reference>
<dbReference type="EMBL" id="JARAOO010000001">
    <property type="protein sequence ID" value="KAJ7981079.1"/>
    <property type="molecule type" value="Genomic_DNA"/>
</dbReference>
<sequence length="289" mass="32672">FHQIPTTTSLSFNLPSVLKWNPTTAGLLLLNDDAPESTRYPLPPQEPIITTNSSSPEASINSSTSATAAFKRSLILQPSPPFDSNIAYTILVILTALSFLGFFSVYICQFAENSSVAMSSRRRRRRRRRQRSSFSEYHRSSSTASHRGLDPDTIHSLPVYEHHEDTKHRVDCAICLSEFEEAEAVKMIPYCKHVFHPECIDTWLFSHLTCPVCRSTRLSEVKWDGGLGVIQPRYDHGVNDRVSRTTVEILDTCSREPHERTTGVRKSWSTSNSSSSFGDQVMMRRVLSF</sequence>
<keyword evidence="19" id="KW-1185">Reference proteome</keyword>
<dbReference type="Pfam" id="PF13639">
    <property type="entry name" value="zf-RING_2"/>
    <property type="match status" value="1"/>
</dbReference>
<feature type="compositionally biased region" description="Basic residues" evidence="15">
    <location>
        <begin position="120"/>
        <end position="131"/>
    </location>
</feature>
<evidence type="ECO:0000256" key="14">
    <source>
        <dbReference type="PROSITE-ProRule" id="PRU00175"/>
    </source>
</evidence>
<dbReference type="Gene3D" id="3.30.40.10">
    <property type="entry name" value="Zinc/RING finger domain, C3HC4 (zinc finger)"/>
    <property type="match status" value="1"/>
</dbReference>
<dbReference type="InterPro" id="IPR013083">
    <property type="entry name" value="Znf_RING/FYVE/PHD"/>
</dbReference>